<dbReference type="Gene3D" id="2.60.40.10">
    <property type="entry name" value="Immunoglobulins"/>
    <property type="match status" value="1"/>
</dbReference>
<comment type="caution">
    <text evidence="1">The sequence shown here is derived from an EMBL/GenBank/DDBJ whole genome shotgun (WGS) entry which is preliminary data.</text>
</comment>
<sequence length="546" mass="57588">MKLALLLVICCSLLLVGQRLLGRHEVQASMSIQLQEGTISGYIWDDVDRGKTKNGSEPVITSSTFEVRLYTSSGVQVGSVQTPNGSGIYTFNNVPVGSNYEVRITTPSGYCSGDATNGTTGWNDGTLTFTYTNATSPFETGEVITASAGATTTVNLGVLTDFFPILPNGQPSVQPGGNTTFTIKIPATPCWMGSSVTTAFHPAPGEETSAPYNWPACLTVTTLTPTNPGSQNPADPANNTTSITVAAASGCTPGNYNFSYTSDIASPLRSHALGTSISVGQPSTPWITLINGDAYANYTGASNGISYVITNSPSGGFEPYFITASNSGVGNSLGGVAISPSGINVLNESSVDVASERGFRAANYPNEHKFPYSDVDFSFITNNCGNWQNLPPNTSCKADNAVVPPHYSLSGPGVILAYFTGDVIINNSAYSSDNPTTERMIMVVNGDVTIKQNVGSPSGTATADIDAEIVVLNGHKVIIEDNQQPDYQIKIKGSLLISGKLENLRTMASNTAPSLIIEADPFVFMNPITVVARPKVIWREVNPIRP</sequence>
<dbReference type="Proteomes" id="UP000178964">
    <property type="component" value="Unassembled WGS sequence"/>
</dbReference>
<dbReference type="EMBL" id="MEVK01000011">
    <property type="protein sequence ID" value="OGC59658.1"/>
    <property type="molecule type" value="Genomic_DNA"/>
</dbReference>
<gene>
    <name evidence="1" type="ORF">A3A70_01720</name>
</gene>
<dbReference type="STRING" id="1802627.A3A70_01720"/>
<organism evidence="1 2">
    <name type="scientific">candidate division WWE3 bacterium RIFCSPLOWO2_01_FULL_42_11</name>
    <dbReference type="NCBI Taxonomy" id="1802627"/>
    <lineage>
        <taxon>Bacteria</taxon>
        <taxon>Katanobacteria</taxon>
    </lineage>
</organism>
<dbReference type="InterPro" id="IPR013783">
    <property type="entry name" value="Ig-like_fold"/>
</dbReference>
<protein>
    <submittedName>
        <fullName evidence="1">Uncharacterized protein</fullName>
    </submittedName>
</protein>
<evidence type="ECO:0000313" key="1">
    <source>
        <dbReference type="EMBL" id="OGC59658.1"/>
    </source>
</evidence>
<accession>A0A1F4VRQ4</accession>
<proteinExistence type="predicted"/>
<name>A0A1F4VRQ4_UNCKA</name>
<dbReference type="AlphaFoldDB" id="A0A1F4VRQ4"/>
<reference evidence="1 2" key="1">
    <citation type="journal article" date="2016" name="Nat. Commun.">
        <title>Thousands of microbial genomes shed light on interconnected biogeochemical processes in an aquifer system.</title>
        <authorList>
            <person name="Anantharaman K."/>
            <person name="Brown C.T."/>
            <person name="Hug L.A."/>
            <person name="Sharon I."/>
            <person name="Castelle C.J."/>
            <person name="Probst A.J."/>
            <person name="Thomas B.C."/>
            <person name="Singh A."/>
            <person name="Wilkins M.J."/>
            <person name="Karaoz U."/>
            <person name="Brodie E.L."/>
            <person name="Williams K.H."/>
            <person name="Hubbard S.S."/>
            <person name="Banfield J.F."/>
        </authorList>
    </citation>
    <scope>NUCLEOTIDE SEQUENCE [LARGE SCALE GENOMIC DNA]</scope>
</reference>
<dbReference type="SUPFAM" id="SSF117074">
    <property type="entry name" value="Hypothetical protein PA1324"/>
    <property type="match status" value="1"/>
</dbReference>
<evidence type="ECO:0000313" key="2">
    <source>
        <dbReference type="Proteomes" id="UP000178964"/>
    </source>
</evidence>